<name>A0A2P2PSN5_RHIMU</name>
<feature type="chain" id="PRO_5015199811" evidence="1">
    <location>
        <begin position="17"/>
        <end position="35"/>
    </location>
</feature>
<sequence>MIKFLVAFYGLGLLNCWSVNCSIHSREVAMGILFP</sequence>
<evidence type="ECO:0000313" key="2">
    <source>
        <dbReference type="EMBL" id="MBX57756.1"/>
    </source>
</evidence>
<proteinExistence type="predicted"/>
<accession>A0A2P2PSN5</accession>
<organism evidence="2">
    <name type="scientific">Rhizophora mucronata</name>
    <name type="common">Asiatic mangrove</name>
    <dbReference type="NCBI Taxonomy" id="61149"/>
    <lineage>
        <taxon>Eukaryota</taxon>
        <taxon>Viridiplantae</taxon>
        <taxon>Streptophyta</taxon>
        <taxon>Embryophyta</taxon>
        <taxon>Tracheophyta</taxon>
        <taxon>Spermatophyta</taxon>
        <taxon>Magnoliopsida</taxon>
        <taxon>eudicotyledons</taxon>
        <taxon>Gunneridae</taxon>
        <taxon>Pentapetalae</taxon>
        <taxon>rosids</taxon>
        <taxon>fabids</taxon>
        <taxon>Malpighiales</taxon>
        <taxon>Rhizophoraceae</taxon>
        <taxon>Rhizophora</taxon>
    </lineage>
</organism>
<protein>
    <submittedName>
        <fullName evidence="2">Uncharacterized protein</fullName>
    </submittedName>
</protein>
<feature type="signal peptide" evidence="1">
    <location>
        <begin position="1"/>
        <end position="16"/>
    </location>
</feature>
<dbReference type="AlphaFoldDB" id="A0A2P2PSN5"/>
<reference evidence="2" key="1">
    <citation type="submission" date="2018-02" db="EMBL/GenBank/DDBJ databases">
        <title>Rhizophora mucronata_Transcriptome.</title>
        <authorList>
            <person name="Meera S.P."/>
            <person name="Sreeshan A."/>
            <person name="Augustine A."/>
        </authorList>
    </citation>
    <scope>NUCLEOTIDE SEQUENCE</scope>
    <source>
        <tissue evidence="2">Leaf</tissue>
    </source>
</reference>
<keyword evidence="1" id="KW-0732">Signal</keyword>
<evidence type="ECO:0000256" key="1">
    <source>
        <dbReference type="SAM" id="SignalP"/>
    </source>
</evidence>
<dbReference type="EMBL" id="GGEC01077272">
    <property type="protein sequence ID" value="MBX57756.1"/>
    <property type="molecule type" value="Transcribed_RNA"/>
</dbReference>